<evidence type="ECO:0000313" key="5">
    <source>
        <dbReference type="EMBL" id="SUZ78940.1"/>
    </source>
</evidence>
<evidence type="ECO:0000256" key="2">
    <source>
        <dbReference type="ARBA" id="ARBA00022695"/>
    </source>
</evidence>
<dbReference type="PANTHER" id="PTHR40392">
    <property type="entry name" value="2-PHOSPHO-L-LACTATE GUANYLYLTRANSFERASE"/>
    <property type="match status" value="1"/>
</dbReference>
<accession>A0A381QIY5</accession>
<evidence type="ECO:0000256" key="1">
    <source>
        <dbReference type="ARBA" id="ARBA00022679"/>
    </source>
</evidence>
<keyword evidence="4" id="KW-0342">GTP-binding</keyword>
<proteinExistence type="predicted"/>
<sequence length="201" mass="21761">MATPTAFGNQATVVLVPIKDFRQAKNRLSERLDAASREALARSMAERVIKAADDLSVHVVCNDQEVADWAQSLGAEVVWVQRDGLNPAITEAAARVADLFAHMIIAHADLPHAESLSGIASAGTVTVVPDRHRQGTNVLSLPTGTSFRFQYGSGSLYRHMAEATNCGLDLKVLQIPHLQWDIDTPEDLDALPEITRPGFPS</sequence>
<dbReference type="Gene3D" id="3.90.550.10">
    <property type="entry name" value="Spore Coat Polysaccharide Biosynthesis Protein SpsA, Chain A"/>
    <property type="match status" value="1"/>
</dbReference>
<reference evidence="5" key="1">
    <citation type="submission" date="2018-05" db="EMBL/GenBank/DDBJ databases">
        <authorList>
            <person name="Lanie J.A."/>
            <person name="Ng W.-L."/>
            <person name="Kazmierczak K.M."/>
            <person name="Andrzejewski T.M."/>
            <person name="Davidsen T.M."/>
            <person name="Wayne K.J."/>
            <person name="Tettelin H."/>
            <person name="Glass J.I."/>
            <person name="Rusch D."/>
            <person name="Podicherti R."/>
            <person name="Tsui H.-C.T."/>
            <person name="Winkler M.E."/>
        </authorList>
    </citation>
    <scope>NUCLEOTIDE SEQUENCE</scope>
</reference>
<evidence type="ECO:0000256" key="4">
    <source>
        <dbReference type="ARBA" id="ARBA00023134"/>
    </source>
</evidence>
<protein>
    <recommendedName>
        <fullName evidence="6">2-phospho-L-lactate guanylyltransferase</fullName>
    </recommendedName>
</protein>
<dbReference type="GO" id="GO:0005525">
    <property type="term" value="F:GTP binding"/>
    <property type="evidence" value="ECO:0007669"/>
    <property type="project" value="UniProtKB-KW"/>
</dbReference>
<evidence type="ECO:0008006" key="6">
    <source>
        <dbReference type="Google" id="ProtNLM"/>
    </source>
</evidence>
<dbReference type="AlphaFoldDB" id="A0A381QIY5"/>
<dbReference type="EMBL" id="UINC01001372">
    <property type="protein sequence ID" value="SUZ78940.1"/>
    <property type="molecule type" value="Genomic_DNA"/>
</dbReference>
<evidence type="ECO:0000256" key="3">
    <source>
        <dbReference type="ARBA" id="ARBA00022741"/>
    </source>
</evidence>
<dbReference type="GO" id="GO:0043814">
    <property type="term" value="F:phospholactate guanylyltransferase activity"/>
    <property type="evidence" value="ECO:0007669"/>
    <property type="project" value="InterPro"/>
</dbReference>
<organism evidence="5">
    <name type="scientific">marine metagenome</name>
    <dbReference type="NCBI Taxonomy" id="408172"/>
    <lineage>
        <taxon>unclassified sequences</taxon>
        <taxon>metagenomes</taxon>
        <taxon>ecological metagenomes</taxon>
    </lineage>
</organism>
<name>A0A381QIY5_9ZZZZ</name>
<keyword evidence="2" id="KW-0548">Nucleotidyltransferase</keyword>
<keyword evidence="1" id="KW-0808">Transferase</keyword>
<gene>
    <name evidence="5" type="ORF">METZ01_LOCUS31794</name>
</gene>
<dbReference type="PANTHER" id="PTHR40392:SF1">
    <property type="entry name" value="2-PHOSPHO-L-LACTATE GUANYLYLTRANSFERASE"/>
    <property type="match status" value="1"/>
</dbReference>
<dbReference type="NCBIfam" id="TIGR03552">
    <property type="entry name" value="F420_cofC"/>
    <property type="match status" value="1"/>
</dbReference>
<dbReference type="InterPro" id="IPR002835">
    <property type="entry name" value="CofC"/>
</dbReference>
<keyword evidence="3" id="KW-0547">Nucleotide-binding</keyword>
<dbReference type="SUPFAM" id="SSF53448">
    <property type="entry name" value="Nucleotide-diphospho-sugar transferases"/>
    <property type="match status" value="1"/>
</dbReference>
<dbReference type="Pfam" id="PF01983">
    <property type="entry name" value="CofC"/>
    <property type="match status" value="1"/>
</dbReference>
<dbReference type="InterPro" id="IPR029044">
    <property type="entry name" value="Nucleotide-diphossugar_trans"/>
</dbReference>